<reference evidence="12" key="2">
    <citation type="submission" date="2013-12" db="EMBL/GenBank/DDBJ databases">
        <authorList>
            <person name="Yu Y."/>
            <person name="Lee S."/>
            <person name="de Baynast K."/>
            <person name="Wissotski M."/>
            <person name="Liu L."/>
            <person name="Talag J."/>
            <person name="Goicoechea J."/>
            <person name="Angelova A."/>
            <person name="Jetty R."/>
            <person name="Kudrna D."/>
            <person name="Golser W."/>
            <person name="Rivera L."/>
            <person name="Zhang J."/>
            <person name="Wing R."/>
        </authorList>
    </citation>
    <scope>NUCLEOTIDE SEQUENCE</scope>
</reference>
<keyword evidence="6" id="KW-0238">DNA-binding</keyword>
<dbReference type="FunFam" id="2.40.70.10:FF:000016">
    <property type="entry name" value="Probable aspartic protease At2g35615"/>
    <property type="match status" value="1"/>
</dbReference>
<dbReference type="EnsemblPlants" id="LPERR01G24960.1">
    <property type="protein sequence ID" value="LPERR01G24960.1"/>
    <property type="gene ID" value="LPERR01G24960"/>
</dbReference>
<dbReference type="PRINTS" id="PR00792">
    <property type="entry name" value="PEPSIN"/>
</dbReference>
<dbReference type="HOGENOM" id="CLU_005738_5_0_1"/>
<evidence type="ECO:0000256" key="4">
    <source>
        <dbReference type="ARBA" id="ARBA00022750"/>
    </source>
</evidence>
<evidence type="ECO:0000256" key="7">
    <source>
        <dbReference type="PIRSR" id="PIRSR601461-1"/>
    </source>
</evidence>
<evidence type="ECO:0000256" key="3">
    <source>
        <dbReference type="ARBA" id="ARBA00022729"/>
    </source>
</evidence>
<keyword evidence="2 8" id="KW-0645">Protease</keyword>
<protein>
    <recommendedName>
        <fullName evidence="10">Peptidase A1 domain-containing protein</fullName>
    </recommendedName>
</protein>
<feature type="chain" id="PRO_5002347035" description="Peptidase A1 domain-containing protein" evidence="9">
    <location>
        <begin position="25"/>
        <end position="460"/>
    </location>
</feature>
<keyword evidence="3 9" id="KW-0732">Signal</keyword>
<name>A0A0D9V513_9ORYZ</name>
<dbReference type="InterPro" id="IPR021109">
    <property type="entry name" value="Peptidase_aspartic_dom_sf"/>
</dbReference>
<dbReference type="PANTHER" id="PTHR13683:SF338">
    <property type="entry name" value="CHLOROPLAST NUCLEOID DNA-BINDING PROTEIN CND41-LIKE"/>
    <property type="match status" value="1"/>
</dbReference>
<reference evidence="11" key="3">
    <citation type="submission" date="2015-04" db="UniProtKB">
        <authorList>
            <consortium name="EnsemblPlants"/>
        </authorList>
    </citation>
    <scope>IDENTIFICATION</scope>
</reference>
<keyword evidence="4 8" id="KW-0064">Aspartyl protease</keyword>
<dbReference type="PANTHER" id="PTHR13683">
    <property type="entry name" value="ASPARTYL PROTEASES"/>
    <property type="match status" value="1"/>
</dbReference>
<accession>A0A0D9V513</accession>
<dbReference type="Gramene" id="LPERR01G24960.1">
    <property type="protein sequence ID" value="LPERR01G24960.1"/>
    <property type="gene ID" value="LPERR01G24960"/>
</dbReference>
<evidence type="ECO:0000256" key="8">
    <source>
        <dbReference type="RuleBase" id="RU000454"/>
    </source>
</evidence>
<dbReference type="PROSITE" id="PS51767">
    <property type="entry name" value="PEPTIDASE_A1"/>
    <property type="match status" value="1"/>
</dbReference>
<evidence type="ECO:0000256" key="9">
    <source>
        <dbReference type="SAM" id="SignalP"/>
    </source>
</evidence>
<organism evidence="11 12">
    <name type="scientific">Leersia perrieri</name>
    <dbReference type="NCBI Taxonomy" id="77586"/>
    <lineage>
        <taxon>Eukaryota</taxon>
        <taxon>Viridiplantae</taxon>
        <taxon>Streptophyta</taxon>
        <taxon>Embryophyta</taxon>
        <taxon>Tracheophyta</taxon>
        <taxon>Spermatophyta</taxon>
        <taxon>Magnoliopsida</taxon>
        <taxon>Liliopsida</taxon>
        <taxon>Poales</taxon>
        <taxon>Poaceae</taxon>
        <taxon>BOP clade</taxon>
        <taxon>Oryzoideae</taxon>
        <taxon>Oryzeae</taxon>
        <taxon>Oryzinae</taxon>
        <taxon>Leersia</taxon>
    </lineage>
</organism>
<sequence>MATPKTSLHLVVVLLLLSVSVSNAGHHRPRTLHVPVFPRDAVFPPPPVSTKRNGLLRQRLAADAARYASLVDDTAAASGHDRRLHSPVYTGIPFETGEYFASVGVGTPSTEALLVIDTGSDLVWLQCSPCRRCYAQTGRVFDPRRSATYRRIPCSSTQCRALRYPGCDVGVTGGCEYVIAYGDGSSSTGDLATDRLAFANDTCVHNVTLGCGRDNEGLFDSAAGLLGVGRGRMSISTQVAPAYGRVFEYCLGDRTTAASRTSYLVFGRAADQLPHAAAFTALLTNPRRPSLYYVDMNGFSVGGERVTGFSNASLRLDAATGRGGVVVDSGTAISRFARDAYAALRDAFDARAAAAGMRKLEREYSVFDSCYDLRGRPAASAPPIVLHFAGGADMALPPENYFLPIDGGRQQRRRTAYHCLGFEAADNGLSVIGNVQQQGFRVVFDVEKERIGFAPNGCAV</sequence>
<dbReference type="SUPFAM" id="SSF50630">
    <property type="entry name" value="Acid proteases"/>
    <property type="match status" value="1"/>
</dbReference>
<dbReference type="GO" id="GO:0004190">
    <property type="term" value="F:aspartic-type endopeptidase activity"/>
    <property type="evidence" value="ECO:0007669"/>
    <property type="project" value="UniProtKB-KW"/>
</dbReference>
<dbReference type="GO" id="GO:0003677">
    <property type="term" value="F:DNA binding"/>
    <property type="evidence" value="ECO:0007669"/>
    <property type="project" value="UniProtKB-KW"/>
</dbReference>
<dbReference type="Pfam" id="PF14543">
    <property type="entry name" value="TAXi_N"/>
    <property type="match status" value="1"/>
</dbReference>
<evidence type="ECO:0000313" key="11">
    <source>
        <dbReference type="EnsemblPlants" id="LPERR01G24960.1"/>
    </source>
</evidence>
<feature type="active site" evidence="7">
    <location>
        <position position="117"/>
    </location>
</feature>
<dbReference type="InterPro" id="IPR032799">
    <property type="entry name" value="TAXi_C"/>
</dbReference>
<evidence type="ECO:0000313" key="12">
    <source>
        <dbReference type="Proteomes" id="UP000032180"/>
    </source>
</evidence>
<proteinExistence type="inferred from homology"/>
<feature type="domain" description="Peptidase A1" evidence="10">
    <location>
        <begin position="99"/>
        <end position="454"/>
    </location>
</feature>
<dbReference type="AlphaFoldDB" id="A0A0D9V513"/>
<dbReference type="InterPro" id="IPR032861">
    <property type="entry name" value="TAXi_N"/>
</dbReference>
<evidence type="ECO:0000256" key="2">
    <source>
        <dbReference type="ARBA" id="ARBA00022670"/>
    </source>
</evidence>
<dbReference type="Pfam" id="PF14541">
    <property type="entry name" value="TAXi_C"/>
    <property type="match status" value="1"/>
</dbReference>
<evidence type="ECO:0000256" key="1">
    <source>
        <dbReference type="ARBA" id="ARBA00007447"/>
    </source>
</evidence>
<feature type="active site" evidence="7">
    <location>
        <position position="328"/>
    </location>
</feature>
<dbReference type="eggNOG" id="KOG1339">
    <property type="taxonomic scope" value="Eukaryota"/>
</dbReference>
<dbReference type="Gene3D" id="2.40.70.10">
    <property type="entry name" value="Acid Proteases"/>
    <property type="match status" value="2"/>
</dbReference>
<dbReference type="PROSITE" id="PS00141">
    <property type="entry name" value="ASP_PROTEASE"/>
    <property type="match status" value="1"/>
</dbReference>
<dbReference type="FunFam" id="2.40.70.10:FF:000010">
    <property type="entry name" value="Aspartyl protease family protein 2"/>
    <property type="match status" value="1"/>
</dbReference>
<dbReference type="InterPro" id="IPR033121">
    <property type="entry name" value="PEPTIDASE_A1"/>
</dbReference>
<keyword evidence="5 8" id="KW-0378">Hydrolase</keyword>
<dbReference type="InterPro" id="IPR001461">
    <property type="entry name" value="Aspartic_peptidase_A1"/>
</dbReference>
<dbReference type="Proteomes" id="UP000032180">
    <property type="component" value="Chromosome 1"/>
</dbReference>
<evidence type="ECO:0000259" key="10">
    <source>
        <dbReference type="PROSITE" id="PS51767"/>
    </source>
</evidence>
<dbReference type="InterPro" id="IPR001969">
    <property type="entry name" value="Aspartic_peptidase_AS"/>
</dbReference>
<feature type="signal peptide" evidence="9">
    <location>
        <begin position="1"/>
        <end position="24"/>
    </location>
</feature>
<dbReference type="GO" id="GO:0006508">
    <property type="term" value="P:proteolysis"/>
    <property type="evidence" value="ECO:0007669"/>
    <property type="project" value="UniProtKB-KW"/>
</dbReference>
<evidence type="ECO:0000256" key="6">
    <source>
        <dbReference type="ARBA" id="ARBA00023125"/>
    </source>
</evidence>
<comment type="similarity">
    <text evidence="1 8">Belongs to the peptidase A1 family.</text>
</comment>
<keyword evidence="12" id="KW-1185">Reference proteome</keyword>
<dbReference type="STRING" id="77586.A0A0D9V513"/>
<reference evidence="11 12" key="1">
    <citation type="submission" date="2012-08" db="EMBL/GenBank/DDBJ databases">
        <title>Oryza genome evolution.</title>
        <authorList>
            <person name="Wing R.A."/>
        </authorList>
    </citation>
    <scope>NUCLEOTIDE SEQUENCE</scope>
</reference>
<evidence type="ECO:0000256" key="5">
    <source>
        <dbReference type="ARBA" id="ARBA00022801"/>
    </source>
</evidence>